<dbReference type="InterPro" id="IPR044005">
    <property type="entry name" value="DZR_2"/>
</dbReference>
<dbReference type="InterPro" id="IPR000836">
    <property type="entry name" value="PRTase_dom"/>
</dbReference>
<keyword evidence="4" id="KW-1185">Reference proteome</keyword>
<dbReference type="Proteomes" id="UP001385809">
    <property type="component" value="Unassembled WGS sequence"/>
</dbReference>
<proteinExistence type="inferred from homology"/>
<accession>A0ABU8MVA5</accession>
<comment type="similarity">
    <text evidence="1">Belongs to the ComF/GntX family.</text>
</comment>
<evidence type="ECO:0000256" key="1">
    <source>
        <dbReference type="ARBA" id="ARBA00008007"/>
    </source>
</evidence>
<dbReference type="Pfam" id="PF18912">
    <property type="entry name" value="DZR_2"/>
    <property type="match status" value="1"/>
</dbReference>
<protein>
    <submittedName>
        <fullName evidence="3">Double zinc ribbon domain-containing protein</fullName>
    </submittedName>
</protein>
<comment type="caution">
    <text evidence="3">The sequence shown here is derived from an EMBL/GenBank/DDBJ whole genome shotgun (WGS) entry which is preliminary data.</text>
</comment>
<dbReference type="CDD" id="cd06223">
    <property type="entry name" value="PRTases_typeI"/>
    <property type="match status" value="1"/>
</dbReference>
<name>A0ABU8MVA5_9PSEU</name>
<reference evidence="3 4" key="1">
    <citation type="submission" date="2024-03" db="EMBL/GenBank/DDBJ databases">
        <title>Actinomycetospora sp. OC33-EN08, a novel actinomycete isolated from wild orchid (Aerides multiflora).</title>
        <authorList>
            <person name="Suriyachadkun C."/>
        </authorList>
    </citation>
    <scope>NUCLEOTIDE SEQUENCE [LARGE SCALE GENOMIC DNA]</scope>
    <source>
        <strain evidence="3 4">OC33-EN08</strain>
    </source>
</reference>
<gene>
    <name evidence="3" type="ORF">WCD74_25770</name>
</gene>
<dbReference type="InterPro" id="IPR029057">
    <property type="entry name" value="PRTase-like"/>
</dbReference>
<dbReference type="SUPFAM" id="SSF53271">
    <property type="entry name" value="PRTase-like"/>
    <property type="match status" value="1"/>
</dbReference>
<dbReference type="RefSeq" id="WP_337697759.1">
    <property type="nucleotide sequence ID" value="NZ_JBBEGN010000019.1"/>
</dbReference>
<evidence type="ECO:0000313" key="4">
    <source>
        <dbReference type="Proteomes" id="UP001385809"/>
    </source>
</evidence>
<dbReference type="EMBL" id="JBBEGN010000019">
    <property type="protein sequence ID" value="MEJ2871196.1"/>
    <property type="molecule type" value="Genomic_DNA"/>
</dbReference>
<evidence type="ECO:0000259" key="2">
    <source>
        <dbReference type="Pfam" id="PF18912"/>
    </source>
</evidence>
<dbReference type="Gene3D" id="3.40.50.2020">
    <property type="match status" value="1"/>
</dbReference>
<sequence length="240" mass="24656">MLTGLLPALVDLLLPAGCGGCDAVVGPGGGLCPTCRRDLARPVPVPEQPGLPPALALAPYRGAPRHAVIAYKERGRRDLAGPLAAALAAALDRTVPDEECLLVPAPSRRGAARARGGDHMLRLARAVAARSHHEVLPALALSRGARDSVGLDAGARAANLQRHLRVRRGVRPVPGRPVVLLDDVLTTGATALACGRALAGVGLPVDLVLVLTAVGARRPVVPGGRIPRAGVIRTDHHPPS</sequence>
<dbReference type="PANTHER" id="PTHR47505">
    <property type="entry name" value="DNA UTILIZATION PROTEIN YHGH"/>
    <property type="match status" value="1"/>
</dbReference>
<dbReference type="PANTHER" id="PTHR47505:SF1">
    <property type="entry name" value="DNA UTILIZATION PROTEIN YHGH"/>
    <property type="match status" value="1"/>
</dbReference>
<organism evidence="3 4">
    <name type="scientific">Actinomycetospora aurantiaca</name>
    <dbReference type="NCBI Taxonomy" id="3129233"/>
    <lineage>
        <taxon>Bacteria</taxon>
        <taxon>Bacillati</taxon>
        <taxon>Actinomycetota</taxon>
        <taxon>Actinomycetes</taxon>
        <taxon>Pseudonocardiales</taxon>
        <taxon>Pseudonocardiaceae</taxon>
        <taxon>Actinomycetospora</taxon>
    </lineage>
</organism>
<feature type="domain" description="Double zinc ribbon" evidence="2">
    <location>
        <begin position="9"/>
        <end position="40"/>
    </location>
</feature>
<evidence type="ECO:0000313" key="3">
    <source>
        <dbReference type="EMBL" id="MEJ2871196.1"/>
    </source>
</evidence>
<dbReference type="InterPro" id="IPR051910">
    <property type="entry name" value="ComF/GntX_DNA_util-trans"/>
</dbReference>